<comment type="caution">
    <text evidence="1">The sequence shown here is derived from an EMBL/GenBank/DDBJ whole genome shotgun (WGS) entry which is preliminary data.</text>
</comment>
<gene>
    <name evidence="1" type="ORF">LCGC14_1931550</name>
</gene>
<organism evidence="1">
    <name type="scientific">marine sediment metagenome</name>
    <dbReference type="NCBI Taxonomy" id="412755"/>
    <lineage>
        <taxon>unclassified sequences</taxon>
        <taxon>metagenomes</taxon>
        <taxon>ecological metagenomes</taxon>
    </lineage>
</organism>
<dbReference type="AlphaFoldDB" id="A0A0F9IKL9"/>
<sequence length="41" mass="4802">MATTVEMVGFEHNGFKCTITERPDLCYLYMVHGYRQSDDKD</sequence>
<name>A0A0F9IKL9_9ZZZZ</name>
<feature type="non-terminal residue" evidence="1">
    <location>
        <position position="41"/>
    </location>
</feature>
<dbReference type="EMBL" id="LAZR01020749">
    <property type="protein sequence ID" value="KKL87752.1"/>
    <property type="molecule type" value="Genomic_DNA"/>
</dbReference>
<reference evidence="1" key="1">
    <citation type="journal article" date="2015" name="Nature">
        <title>Complex archaea that bridge the gap between prokaryotes and eukaryotes.</title>
        <authorList>
            <person name="Spang A."/>
            <person name="Saw J.H."/>
            <person name="Jorgensen S.L."/>
            <person name="Zaremba-Niedzwiedzka K."/>
            <person name="Martijn J."/>
            <person name="Lind A.E."/>
            <person name="van Eijk R."/>
            <person name="Schleper C."/>
            <person name="Guy L."/>
            <person name="Ettema T.J."/>
        </authorList>
    </citation>
    <scope>NUCLEOTIDE SEQUENCE</scope>
</reference>
<protein>
    <submittedName>
        <fullName evidence="1">Uncharacterized protein</fullName>
    </submittedName>
</protein>
<accession>A0A0F9IKL9</accession>
<proteinExistence type="predicted"/>
<evidence type="ECO:0000313" key="1">
    <source>
        <dbReference type="EMBL" id="KKL87752.1"/>
    </source>
</evidence>